<dbReference type="NCBIfam" id="NF010659">
    <property type="entry name" value="PRK14058.1-1"/>
    <property type="match status" value="1"/>
</dbReference>
<evidence type="ECO:0000256" key="2">
    <source>
        <dbReference type="ARBA" id="ARBA00022605"/>
    </source>
</evidence>
<evidence type="ECO:0000256" key="5">
    <source>
        <dbReference type="ARBA" id="ARBA00022777"/>
    </source>
</evidence>
<dbReference type="GO" id="GO:0005524">
    <property type="term" value="F:ATP binding"/>
    <property type="evidence" value="ECO:0007669"/>
    <property type="project" value="UniProtKB-KW"/>
</dbReference>
<dbReference type="PANTHER" id="PTHR23342">
    <property type="entry name" value="N-ACETYLGLUTAMATE SYNTHASE"/>
    <property type="match status" value="1"/>
</dbReference>
<evidence type="ECO:0000313" key="11">
    <source>
        <dbReference type="EMBL" id="CAA9538667.1"/>
    </source>
</evidence>
<evidence type="ECO:0000256" key="9">
    <source>
        <dbReference type="ARBA" id="ARBA00030639"/>
    </source>
</evidence>
<dbReference type="InterPro" id="IPR036393">
    <property type="entry name" value="AceGlu_kinase-like_sf"/>
</dbReference>
<dbReference type="Gene3D" id="3.40.1160.10">
    <property type="entry name" value="Acetylglutamate kinase-like"/>
    <property type="match status" value="1"/>
</dbReference>
<keyword evidence="2" id="KW-0028">Amino-acid biosynthesis</keyword>
<dbReference type="InterPro" id="IPR001057">
    <property type="entry name" value="Glu/AcGlu_kinase"/>
</dbReference>
<dbReference type="Pfam" id="PF00696">
    <property type="entry name" value="AA_kinase"/>
    <property type="match status" value="1"/>
</dbReference>
<evidence type="ECO:0000256" key="4">
    <source>
        <dbReference type="ARBA" id="ARBA00022741"/>
    </source>
</evidence>
<dbReference type="AlphaFoldDB" id="A0A6J4U2J8"/>
<accession>A0A6J4U2J8</accession>
<dbReference type="SUPFAM" id="SSF53633">
    <property type="entry name" value="Carbamate kinase-like"/>
    <property type="match status" value="1"/>
</dbReference>
<evidence type="ECO:0000256" key="1">
    <source>
        <dbReference type="ARBA" id="ARBA00021197"/>
    </source>
</evidence>
<dbReference type="PRINTS" id="PR00474">
    <property type="entry name" value="GLU5KINASE"/>
</dbReference>
<organism evidence="11">
    <name type="scientific">uncultured Thermomicrobiales bacterium</name>
    <dbReference type="NCBI Taxonomy" id="1645740"/>
    <lineage>
        <taxon>Bacteria</taxon>
        <taxon>Pseudomonadati</taxon>
        <taxon>Thermomicrobiota</taxon>
        <taxon>Thermomicrobia</taxon>
        <taxon>Thermomicrobiales</taxon>
        <taxon>environmental samples</taxon>
    </lineage>
</organism>
<reference evidence="11" key="1">
    <citation type="submission" date="2020-02" db="EMBL/GenBank/DDBJ databases">
        <authorList>
            <person name="Meier V. D."/>
        </authorList>
    </citation>
    <scope>NUCLEOTIDE SEQUENCE</scope>
    <source>
        <strain evidence="11">AVDCRST_MAG73</strain>
    </source>
</reference>
<comment type="pathway">
    <text evidence="7">Amino-acid biosynthesis.</text>
</comment>
<evidence type="ECO:0000256" key="8">
    <source>
        <dbReference type="ARBA" id="ARBA00030178"/>
    </source>
</evidence>
<proteinExistence type="predicted"/>
<keyword evidence="4" id="KW-0547">Nucleotide-binding</keyword>
<name>A0A6J4U2J8_9BACT</name>
<dbReference type="PANTHER" id="PTHR23342:SF20">
    <property type="entry name" value="[LYSW]-AMINOADIPATE KINASE"/>
    <property type="match status" value="1"/>
</dbReference>
<dbReference type="InterPro" id="IPR004662">
    <property type="entry name" value="AcgluKinase_fam"/>
</dbReference>
<feature type="domain" description="Aspartate/glutamate/uridylate kinase" evidence="10">
    <location>
        <begin position="6"/>
        <end position="252"/>
    </location>
</feature>
<dbReference type="EMBL" id="CADCWE010000101">
    <property type="protein sequence ID" value="CAA9538667.1"/>
    <property type="molecule type" value="Genomic_DNA"/>
</dbReference>
<keyword evidence="3 11" id="KW-0808">Transferase</keyword>
<keyword evidence="6" id="KW-0067">ATP-binding</keyword>
<dbReference type="GO" id="GO:0005737">
    <property type="term" value="C:cytoplasm"/>
    <property type="evidence" value="ECO:0007669"/>
    <property type="project" value="InterPro"/>
</dbReference>
<dbReference type="GO" id="GO:0006526">
    <property type="term" value="P:L-arginine biosynthetic process"/>
    <property type="evidence" value="ECO:0007669"/>
    <property type="project" value="TreeGrafter"/>
</dbReference>
<gene>
    <name evidence="11" type="ORF">AVDCRST_MAG73-1688</name>
</gene>
<protein>
    <recommendedName>
        <fullName evidence="1">Acetylglutamate kinase</fullName>
    </recommendedName>
    <alternativeName>
        <fullName evidence="8">N-acetyl-L-glutamate 5-phosphotransferase</fullName>
    </alternativeName>
    <alternativeName>
        <fullName evidence="9">NAG kinase</fullName>
    </alternativeName>
</protein>
<dbReference type="NCBIfam" id="TIGR00761">
    <property type="entry name" value="argB"/>
    <property type="match status" value="1"/>
</dbReference>
<keyword evidence="5 11" id="KW-0418">Kinase</keyword>
<evidence type="ECO:0000256" key="7">
    <source>
        <dbReference type="ARBA" id="ARBA00029440"/>
    </source>
</evidence>
<dbReference type="GO" id="GO:0003991">
    <property type="term" value="F:acetylglutamate kinase activity"/>
    <property type="evidence" value="ECO:0007669"/>
    <property type="project" value="TreeGrafter"/>
</dbReference>
<evidence type="ECO:0000256" key="3">
    <source>
        <dbReference type="ARBA" id="ARBA00022679"/>
    </source>
</evidence>
<evidence type="ECO:0000259" key="10">
    <source>
        <dbReference type="Pfam" id="PF00696"/>
    </source>
</evidence>
<dbReference type="InterPro" id="IPR001048">
    <property type="entry name" value="Asp/Glu/Uridylate_kinase"/>
</dbReference>
<sequence length="273" mass="28280">MTGRTLLVIKIGGGAAIDHAAYAHFATDLASMGEPAVIVHGGNAEFSRLSAALGMPPRMITSASGRVTRYTDRATMDAMLMAYCGKVNKTVVGAFQAAGLNAVGLSGMDGRVAAGRRKPMLRGTEDGKPKVLRDDHAGTIETLDPRLVRLLLDADYVPVLTPPALGEDGVPINVDGDKLALALATELGAAALLFFSDTPGLLRDVRDETTLIREIDAADPASALAAADGRMVVKVEAALGAIARGVGRVVFADARVERPVSRALAGEGTVVRG</sequence>
<dbReference type="PIRSF" id="PIRSF000728">
    <property type="entry name" value="NAGK"/>
    <property type="match status" value="1"/>
</dbReference>
<evidence type="ECO:0000256" key="6">
    <source>
        <dbReference type="ARBA" id="ARBA00022840"/>
    </source>
</evidence>